<dbReference type="GO" id="GO:0016705">
    <property type="term" value="F:oxidoreductase activity, acting on paired donors, with incorporation or reduction of molecular oxygen"/>
    <property type="evidence" value="ECO:0007669"/>
    <property type="project" value="InterPro"/>
</dbReference>
<dbReference type="InterPro" id="IPR036396">
    <property type="entry name" value="Cyt_P450_sf"/>
</dbReference>
<accession>A0A7J6LAT0</accession>
<dbReference type="Gene3D" id="1.10.630.10">
    <property type="entry name" value="Cytochrome P450"/>
    <property type="match status" value="1"/>
</dbReference>
<dbReference type="Proteomes" id="UP000591131">
    <property type="component" value="Unassembled WGS sequence"/>
</dbReference>
<dbReference type="PANTHER" id="PTHR24301">
    <property type="entry name" value="THROMBOXANE-A SYNTHASE"/>
    <property type="match status" value="1"/>
</dbReference>
<evidence type="ECO:0000313" key="1">
    <source>
        <dbReference type="EMBL" id="KAF4656347.1"/>
    </source>
</evidence>
<sequence length="244" mass="27667">MHAMDIFSDSYGGIFHIKVCGSDFVVVSDKDLMRQVLRSRPNTYTRSFNDDKILPFSGMLTTEGDEWKRNRRLGAPAFNDSNSAAMVPAMSKVTAKLISHLQHLADDSDGYVVWTPTRLLPLSTLDVLCATTFGIDFDFLDPKGEELNNSSKEVRQTIEDFLIGGDAALNLAILPWATRNRFPWNLNPMIRKLHTGVRRLRSTCEEIIGMRRAEKIRGESKERDDLLDKLMHLEKDDLHGNLIT</sequence>
<evidence type="ECO:0000313" key="2">
    <source>
        <dbReference type="Proteomes" id="UP000591131"/>
    </source>
</evidence>
<reference evidence="1 2" key="1">
    <citation type="submission" date="2020-04" db="EMBL/GenBank/DDBJ databases">
        <title>Perkinsus chesapeaki whole genome sequence.</title>
        <authorList>
            <person name="Bogema D.R."/>
        </authorList>
    </citation>
    <scope>NUCLEOTIDE SEQUENCE [LARGE SCALE GENOMIC DNA]</scope>
    <source>
        <strain evidence="1">ATCC PRA-425</strain>
    </source>
</reference>
<dbReference type="InterPro" id="IPR001128">
    <property type="entry name" value="Cyt_P450"/>
</dbReference>
<dbReference type="PANTHER" id="PTHR24301:SF2">
    <property type="entry name" value="THROMBOXANE-A SYNTHASE"/>
    <property type="match status" value="1"/>
</dbReference>
<proteinExistence type="predicted"/>
<evidence type="ECO:0008006" key="3">
    <source>
        <dbReference type="Google" id="ProtNLM"/>
    </source>
</evidence>
<name>A0A7J6LAT0_PERCH</name>
<comment type="caution">
    <text evidence="1">The sequence shown here is derived from an EMBL/GenBank/DDBJ whole genome shotgun (WGS) entry which is preliminary data.</text>
</comment>
<dbReference type="GO" id="GO:0020037">
    <property type="term" value="F:heme binding"/>
    <property type="evidence" value="ECO:0007669"/>
    <property type="project" value="InterPro"/>
</dbReference>
<dbReference type="GO" id="GO:0005506">
    <property type="term" value="F:iron ion binding"/>
    <property type="evidence" value="ECO:0007669"/>
    <property type="project" value="InterPro"/>
</dbReference>
<dbReference type="EMBL" id="JAAPAO010000604">
    <property type="protein sequence ID" value="KAF4656347.1"/>
    <property type="molecule type" value="Genomic_DNA"/>
</dbReference>
<protein>
    <recommendedName>
        <fullName evidence="3">Cytochrome P450</fullName>
    </recommendedName>
</protein>
<keyword evidence="2" id="KW-1185">Reference proteome</keyword>
<organism evidence="1 2">
    <name type="scientific">Perkinsus chesapeaki</name>
    <name type="common">Clam parasite</name>
    <name type="synonym">Perkinsus andrewsi</name>
    <dbReference type="NCBI Taxonomy" id="330153"/>
    <lineage>
        <taxon>Eukaryota</taxon>
        <taxon>Sar</taxon>
        <taxon>Alveolata</taxon>
        <taxon>Perkinsozoa</taxon>
        <taxon>Perkinsea</taxon>
        <taxon>Perkinsida</taxon>
        <taxon>Perkinsidae</taxon>
        <taxon>Perkinsus</taxon>
    </lineage>
</organism>
<dbReference type="GO" id="GO:0004497">
    <property type="term" value="F:monooxygenase activity"/>
    <property type="evidence" value="ECO:0007669"/>
    <property type="project" value="InterPro"/>
</dbReference>
<dbReference type="AlphaFoldDB" id="A0A7J6LAT0"/>
<dbReference type="SUPFAM" id="SSF48264">
    <property type="entry name" value="Cytochrome P450"/>
    <property type="match status" value="1"/>
</dbReference>
<gene>
    <name evidence="1" type="ORF">FOL47_009031</name>
</gene>
<dbReference type="OrthoDB" id="447092at2759"/>
<dbReference type="Pfam" id="PF00067">
    <property type="entry name" value="p450"/>
    <property type="match status" value="1"/>
</dbReference>